<dbReference type="EMBL" id="BGPR01091943">
    <property type="protein sequence ID" value="GBM25354.1"/>
    <property type="molecule type" value="Genomic_DNA"/>
</dbReference>
<comment type="caution">
    <text evidence="1">The sequence shown here is derived from an EMBL/GenBank/DDBJ whole genome shotgun (WGS) entry which is preliminary data.</text>
</comment>
<evidence type="ECO:0000313" key="1">
    <source>
        <dbReference type="EMBL" id="GBM25354.1"/>
    </source>
</evidence>
<dbReference type="AlphaFoldDB" id="A0A4Y2EBX0"/>
<name>A0A4Y2EBX0_ARAVE</name>
<reference evidence="1 2" key="1">
    <citation type="journal article" date="2019" name="Sci. Rep.">
        <title>Orb-weaving spider Araneus ventricosus genome elucidates the spidroin gene catalogue.</title>
        <authorList>
            <person name="Kono N."/>
            <person name="Nakamura H."/>
            <person name="Ohtoshi R."/>
            <person name="Moran D.A.P."/>
            <person name="Shinohara A."/>
            <person name="Yoshida Y."/>
            <person name="Fujiwara M."/>
            <person name="Mori M."/>
            <person name="Tomita M."/>
            <person name="Arakawa K."/>
        </authorList>
    </citation>
    <scope>NUCLEOTIDE SEQUENCE [LARGE SCALE GENOMIC DNA]</scope>
</reference>
<accession>A0A4Y2EBX0</accession>
<keyword evidence="2" id="KW-1185">Reference proteome</keyword>
<proteinExistence type="predicted"/>
<gene>
    <name evidence="1" type="ORF">AVEN_56719_1</name>
</gene>
<sequence length="119" mass="13499">MRATCSALKEFCTRCSPIESVRQHLLLVVAIWSTIDVGVQVRKFGRIIQLFLYAVRFTLGKEKRWGGNMCKKKTVRPHVCPHLSLILSNPVVCHSSREATDFCTTINQKSETCTSVMQK</sequence>
<organism evidence="1 2">
    <name type="scientific">Araneus ventricosus</name>
    <name type="common">Orbweaver spider</name>
    <name type="synonym">Epeira ventricosa</name>
    <dbReference type="NCBI Taxonomy" id="182803"/>
    <lineage>
        <taxon>Eukaryota</taxon>
        <taxon>Metazoa</taxon>
        <taxon>Ecdysozoa</taxon>
        <taxon>Arthropoda</taxon>
        <taxon>Chelicerata</taxon>
        <taxon>Arachnida</taxon>
        <taxon>Araneae</taxon>
        <taxon>Araneomorphae</taxon>
        <taxon>Entelegynae</taxon>
        <taxon>Araneoidea</taxon>
        <taxon>Araneidae</taxon>
        <taxon>Araneus</taxon>
    </lineage>
</organism>
<evidence type="ECO:0000313" key="2">
    <source>
        <dbReference type="Proteomes" id="UP000499080"/>
    </source>
</evidence>
<dbReference type="Proteomes" id="UP000499080">
    <property type="component" value="Unassembled WGS sequence"/>
</dbReference>
<protein>
    <submittedName>
        <fullName evidence="1">Uncharacterized protein</fullName>
    </submittedName>
</protein>